<protein>
    <recommendedName>
        <fullName evidence="3">Methylase</fullName>
    </recommendedName>
</protein>
<gene>
    <name evidence="1" type="ORF">YP76_24075</name>
</gene>
<dbReference type="Gene3D" id="3.40.50.150">
    <property type="entry name" value="Vaccinia Virus protein VP39"/>
    <property type="match status" value="1"/>
</dbReference>
<dbReference type="PATRIC" id="fig|56193.3.peg.5076"/>
<keyword evidence="2" id="KW-1185">Reference proteome</keyword>
<dbReference type="AlphaFoldDB" id="A0A0M3AI36"/>
<comment type="caution">
    <text evidence="1">The sequence shown here is derived from an EMBL/GenBank/DDBJ whole genome shotgun (WGS) entry which is preliminary data.</text>
</comment>
<evidence type="ECO:0008006" key="3">
    <source>
        <dbReference type="Google" id="ProtNLM"/>
    </source>
</evidence>
<dbReference type="EMBL" id="LBIC01000018">
    <property type="protein sequence ID" value="KKW89722.1"/>
    <property type="molecule type" value="Genomic_DNA"/>
</dbReference>
<dbReference type="SUPFAM" id="SSF53335">
    <property type="entry name" value="S-adenosyl-L-methionine-dependent methyltransferases"/>
    <property type="match status" value="1"/>
</dbReference>
<evidence type="ECO:0000313" key="1">
    <source>
        <dbReference type="EMBL" id="KKW89722.1"/>
    </source>
</evidence>
<accession>A0A0M3AI36</accession>
<dbReference type="PRINTS" id="PR00507">
    <property type="entry name" value="N12N6MTFRASE"/>
</dbReference>
<proteinExistence type="predicted"/>
<dbReference type="STRING" id="56193.YP76_24075"/>
<dbReference type="Proteomes" id="UP000033874">
    <property type="component" value="Unassembled WGS sequence"/>
</dbReference>
<sequence length="327" mass="35497">MTDLFEAAARPFTLAAEQIRQSFDGSDPVARAHINAAMIAAFGGSDADGRWTQRDSFEALEHALALHLRAAPISLLHTADIQPAIDLANRLPTQTVRSEEQIEWQQFSTPIDIAALAVLLGNVQPEDHILEPSAGNGLLVAHCGPHASLHLNEIDERRRYRLAAAFPEAVITGHDGAALNSTLSHLPRPTLVLMNPPFARSLGRGADDFAAVRHLQAALRRLEQGGRLVAIMPDWFGPTARMGLSRGGALLVEETPDGIILRTVEQSIARARALASKYTANKAEASVDAFLANRRAESGGWTRDGLQNCLRVDERCIRRSRLCRAGV</sequence>
<name>A0A0M3AI36_9SPHN</name>
<reference evidence="1 2" key="1">
    <citation type="submission" date="2015-04" db="EMBL/GenBank/DDBJ databases">
        <title>Genome sequence of aromatic hydrocarbons-degrading Sphingobium chungbukense DJ77.</title>
        <authorList>
            <person name="Kim Y.-C."/>
            <person name="Chae J.-C."/>
        </authorList>
    </citation>
    <scope>NUCLEOTIDE SEQUENCE [LARGE SCALE GENOMIC DNA]</scope>
    <source>
        <strain evidence="1 2">DJ77</strain>
    </source>
</reference>
<dbReference type="RefSeq" id="WP_046765930.1">
    <property type="nucleotide sequence ID" value="NZ_LBIC01000018.1"/>
</dbReference>
<evidence type="ECO:0000313" key="2">
    <source>
        <dbReference type="Proteomes" id="UP000033874"/>
    </source>
</evidence>
<organism evidence="1 2">
    <name type="scientific">Sphingobium chungbukense</name>
    <dbReference type="NCBI Taxonomy" id="56193"/>
    <lineage>
        <taxon>Bacteria</taxon>
        <taxon>Pseudomonadati</taxon>
        <taxon>Pseudomonadota</taxon>
        <taxon>Alphaproteobacteria</taxon>
        <taxon>Sphingomonadales</taxon>
        <taxon>Sphingomonadaceae</taxon>
        <taxon>Sphingobium</taxon>
    </lineage>
</organism>
<dbReference type="InterPro" id="IPR029063">
    <property type="entry name" value="SAM-dependent_MTases_sf"/>
</dbReference>